<dbReference type="EMBL" id="LDJM01000007">
    <property type="protein sequence ID" value="KRG78902.1"/>
    <property type="molecule type" value="Genomic_DNA"/>
</dbReference>
<sequence>MSHKIDGGLPVTPLLRTAAAATRSPVSSSAPTESVPAMDSLRLTGEATSLLNLQRQISDSPAFDEGKVAAVRRALEDGSYRIDAGNIANAMLEFDRQLAG</sequence>
<dbReference type="PATRIC" id="fig|336566.3.peg.2886"/>
<accession>A0A0R0DB48</accession>
<keyword evidence="6" id="KW-0804">Transcription</keyword>
<dbReference type="NCBIfam" id="TIGR03824">
    <property type="entry name" value="FlgM_jcvi"/>
    <property type="match status" value="1"/>
</dbReference>
<dbReference type="InterPro" id="IPR031316">
    <property type="entry name" value="FlgM_C"/>
</dbReference>
<dbReference type="SUPFAM" id="SSF101498">
    <property type="entry name" value="Anti-sigma factor FlgM"/>
    <property type="match status" value="1"/>
</dbReference>
<comment type="function">
    <text evidence="7">Responsible for the coupling of flagellin expression to flagellar assembly by preventing expression of the flagellin genes when a component of the middle class of proteins is defective. It negatively regulates flagellar genes by inhibiting the activity of FliA by directly binding to FliA.</text>
</comment>
<keyword evidence="11" id="KW-1185">Reference proteome</keyword>
<evidence type="ECO:0000256" key="8">
    <source>
        <dbReference type="ARBA" id="ARBA00030117"/>
    </source>
</evidence>
<evidence type="ECO:0000256" key="2">
    <source>
        <dbReference type="ARBA" id="ARBA00017823"/>
    </source>
</evidence>
<dbReference type="RefSeq" id="WP_057636708.1">
    <property type="nucleotide sequence ID" value="NZ_LDJM01000007.1"/>
</dbReference>
<dbReference type="Pfam" id="PF04316">
    <property type="entry name" value="FlgM"/>
    <property type="match status" value="1"/>
</dbReference>
<comment type="caution">
    <text evidence="10">The sequence shown here is derived from an EMBL/GenBank/DDBJ whole genome shotgun (WGS) entry which is preliminary data.</text>
</comment>
<keyword evidence="4" id="KW-1005">Bacterial flagellum biogenesis</keyword>
<evidence type="ECO:0000313" key="10">
    <source>
        <dbReference type="EMBL" id="KRG78902.1"/>
    </source>
</evidence>
<dbReference type="Proteomes" id="UP000050956">
    <property type="component" value="Unassembled WGS sequence"/>
</dbReference>
<proteinExistence type="inferred from homology"/>
<dbReference type="InterPro" id="IPR007412">
    <property type="entry name" value="FlgM"/>
</dbReference>
<evidence type="ECO:0000256" key="5">
    <source>
        <dbReference type="ARBA" id="ARBA00023015"/>
    </source>
</evidence>
<evidence type="ECO:0000313" key="11">
    <source>
        <dbReference type="Proteomes" id="UP000050956"/>
    </source>
</evidence>
<evidence type="ECO:0000256" key="7">
    <source>
        <dbReference type="ARBA" id="ARBA00024739"/>
    </source>
</evidence>
<dbReference type="OrthoDB" id="7063735at2"/>
<organism evidence="10 11">
    <name type="scientific">Stenotrophomonas ginsengisoli</name>
    <dbReference type="NCBI Taxonomy" id="336566"/>
    <lineage>
        <taxon>Bacteria</taxon>
        <taxon>Pseudomonadati</taxon>
        <taxon>Pseudomonadota</taxon>
        <taxon>Gammaproteobacteria</taxon>
        <taxon>Lysobacterales</taxon>
        <taxon>Lysobacteraceae</taxon>
        <taxon>Stenotrophomonas</taxon>
    </lineage>
</organism>
<keyword evidence="5" id="KW-0805">Transcription regulation</keyword>
<dbReference type="AlphaFoldDB" id="A0A0R0DB48"/>
<comment type="similarity">
    <text evidence="1">Belongs to the FlgM family.</text>
</comment>
<dbReference type="GO" id="GO:0044781">
    <property type="term" value="P:bacterial-type flagellum organization"/>
    <property type="evidence" value="ECO:0007669"/>
    <property type="project" value="UniProtKB-KW"/>
</dbReference>
<evidence type="ECO:0000256" key="3">
    <source>
        <dbReference type="ARBA" id="ARBA00022491"/>
    </source>
</evidence>
<evidence type="ECO:0000256" key="1">
    <source>
        <dbReference type="ARBA" id="ARBA00005322"/>
    </source>
</evidence>
<keyword evidence="3" id="KW-0678">Repressor</keyword>
<dbReference type="GO" id="GO:0045892">
    <property type="term" value="P:negative regulation of DNA-templated transcription"/>
    <property type="evidence" value="ECO:0007669"/>
    <property type="project" value="InterPro"/>
</dbReference>
<evidence type="ECO:0000256" key="4">
    <source>
        <dbReference type="ARBA" id="ARBA00022795"/>
    </source>
</evidence>
<reference evidence="10 11" key="1">
    <citation type="submission" date="2015-05" db="EMBL/GenBank/DDBJ databases">
        <title>Genome sequencing and analysis of members of genus Stenotrophomonas.</title>
        <authorList>
            <person name="Patil P.P."/>
            <person name="Midha S."/>
            <person name="Patil P.B."/>
        </authorList>
    </citation>
    <scope>NUCLEOTIDE SEQUENCE [LARGE SCALE GENOMIC DNA]</scope>
    <source>
        <strain evidence="10 11">DSM 24757</strain>
    </source>
</reference>
<dbReference type="InterPro" id="IPR035890">
    <property type="entry name" value="Anti-sigma-28_factor_FlgM_sf"/>
</dbReference>
<evidence type="ECO:0000256" key="6">
    <source>
        <dbReference type="ARBA" id="ARBA00023163"/>
    </source>
</evidence>
<protein>
    <recommendedName>
        <fullName evidence="2">Negative regulator of flagellin synthesis</fullName>
    </recommendedName>
    <alternativeName>
        <fullName evidence="8">Anti-sigma-28 factor</fullName>
    </alternativeName>
</protein>
<dbReference type="STRING" id="336566.ABB30_02395"/>
<name>A0A0R0DB48_9GAMM</name>
<feature type="domain" description="Anti-sigma-28 factor FlgM C-terminal" evidence="9">
    <location>
        <begin position="39"/>
        <end position="93"/>
    </location>
</feature>
<evidence type="ECO:0000259" key="9">
    <source>
        <dbReference type="Pfam" id="PF04316"/>
    </source>
</evidence>
<gene>
    <name evidence="10" type="ORF">ABB30_02395</name>
</gene>